<feature type="binding site" evidence="13">
    <location>
        <position position="400"/>
    </location>
    <ligand>
        <name>Mg(2+)</name>
        <dbReference type="ChEBI" id="CHEBI:18420"/>
    </ligand>
</feature>
<dbReference type="FunFam" id="3.40.1190.20:FF:000003">
    <property type="entry name" value="Phosphomethylpyrimidine kinase ThiD"/>
    <property type="match status" value="1"/>
</dbReference>
<evidence type="ECO:0000256" key="11">
    <source>
        <dbReference type="ARBA" id="ARBA00047851"/>
    </source>
</evidence>
<evidence type="ECO:0000256" key="1">
    <source>
        <dbReference type="ARBA" id="ARBA00005165"/>
    </source>
</evidence>
<dbReference type="PATRIC" id="fig|1073377.4.peg.3992"/>
<dbReference type="InterPro" id="IPR013785">
    <property type="entry name" value="Aldolase_TIM"/>
</dbReference>
<dbReference type="InterPro" id="IPR001763">
    <property type="entry name" value="Rhodanese-like_dom"/>
</dbReference>
<evidence type="ECO:0000256" key="6">
    <source>
        <dbReference type="ARBA" id="ARBA00022840"/>
    </source>
</evidence>
<comment type="function">
    <text evidence="13">Condenses 4-methyl-5-(beta-hydroxyethyl)thiazole monophosphate (THZ-P) and 2-methyl-4-amino-5-hydroxymethyl pyrimidine pyrophosphate (HMP-PP) to form thiamine monophosphate (TMP).</text>
</comment>
<dbReference type="HOGENOM" id="CLU_018272_7_1_6"/>
<dbReference type="HAMAP" id="MF_00097">
    <property type="entry name" value="TMP_synthase"/>
    <property type="match status" value="1"/>
</dbReference>
<keyword evidence="9" id="KW-0511">Multifunctional enzyme</keyword>
<comment type="catalytic activity">
    <reaction evidence="11 13">
        <text>2-(2-carboxy-4-methylthiazol-5-yl)ethyl phosphate + 4-amino-2-methyl-5-(diphosphooxymethyl)pyrimidine + 2 H(+) = thiamine phosphate + CO2 + diphosphate</text>
        <dbReference type="Rhea" id="RHEA:47848"/>
        <dbReference type="ChEBI" id="CHEBI:15378"/>
        <dbReference type="ChEBI" id="CHEBI:16526"/>
        <dbReference type="ChEBI" id="CHEBI:33019"/>
        <dbReference type="ChEBI" id="CHEBI:37575"/>
        <dbReference type="ChEBI" id="CHEBI:57841"/>
        <dbReference type="ChEBI" id="CHEBI:62890"/>
        <dbReference type="EC" id="2.5.1.3"/>
    </reaction>
</comment>
<feature type="binding site" evidence="13">
    <location>
        <position position="381"/>
    </location>
    <ligand>
        <name>Mg(2+)</name>
        <dbReference type="ChEBI" id="CHEBI:18420"/>
    </ligand>
</feature>
<keyword evidence="5 15" id="KW-0418">Kinase</keyword>
<evidence type="ECO:0000313" key="15">
    <source>
        <dbReference type="EMBL" id="EKB26074.1"/>
    </source>
</evidence>
<feature type="binding site" evidence="13">
    <location>
        <position position="448"/>
    </location>
    <ligand>
        <name>4-amino-2-methyl-5-(diphosphooxymethyl)pyrimidine</name>
        <dbReference type="ChEBI" id="CHEBI:57841"/>
    </ligand>
</feature>
<dbReference type="GO" id="GO:0004789">
    <property type="term" value="F:thiamine-phosphate diphosphorylase activity"/>
    <property type="evidence" value="ECO:0007669"/>
    <property type="project" value="UniProtKB-UniRule"/>
</dbReference>
<dbReference type="Gene3D" id="3.20.20.70">
    <property type="entry name" value="Aldolase class I"/>
    <property type="match status" value="1"/>
</dbReference>
<dbReference type="PANTHER" id="PTHR20858">
    <property type="entry name" value="PHOSPHOMETHYLPYRIMIDINE KINASE"/>
    <property type="match status" value="1"/>
</dbReference>
<dbReference type="GO" id="GO:0005524">
    <property type="term" value="F:ATP binding"/>
    <property type="evidence" value="ECO:0007669"/>
    <property type="project" value="UniProtKB-KW"/>
</dbReference>
<comment type="catalytic activity">
    <reaction evidence="10 13">
        <text>4-methyl-5-(2-phosphooxyethyl)-thiazole + 4-amino-2-methyl-5-(diphosphooxymethyl)pyrimidine + H(+) = thiamine phosphate + diphosphate</text>
        <dbReference type="Rhea" id="RHEA:22328"/>
        <dbReference type="ChEBI" id="CHEBI:15378"/>
        <dbReference type="ChEBI" id="CHEBI:33019"/>
        <dbReference type="ChEBI" id="CHEBI:37575"/>
        <dbReference type="ChEBI" id="CHEBI:57841"/>
        <dbReference type="ChEBI" id="CHEBI:58296"/>
        <dbReference type="EC" id="2.5.1.3"/>
    </reaction>
</comment>
<comment type="caution">
    <text evidence="15">The sequence shown here is derived from an EMBL/GenBank/DDBJ whole genome shotgun (WGS) entry which is preliminary data.</text>
</comment>
<dbReference type="Pfam" id="PF08543">
    <property type="entry name" value="Phos_pyr_kin"/>
    <property type="match status" value="1"/>
</dbReference>
<dbReference type="AlphaFoldDB" id="K1K2H4"/>
<comment type="cofactor">
    <cofactor evidence="13">
        <name>Mg(2+)</name>
        <dbReference type="ChEBI" id="CHEBI:18420"/>
    </cofactor>
    <text evidence="13">Binds 1 Mg(2+) ion per subunit.</text>
</comment>
<dbReference type="InterPro" id="IPR034291">
    <property type="entry name" value="TMP_synthase"/>
</dbReference>
<dbReference type="CDD" id="cd01169">
    <property type="entry name" value="HMPP_kinase"/>
    <property type="match status" value="1"/>
</dbReference>
<dbReference type="InterPro" id="IPR029056">
    <property type="entry name" value="Ribokinase-like"/>
</dbReference>
<dbReference type="GO" id="GO:0009228">
    <property type="term" value="P:thiamine biosynthetic process"/>
    <property type="evidence" value="ECO:0007669"/>
    <property type="project" value="UniProtKB-KW"/>
</dbReference>
<dbReference type="FunFam" id="3.20.20.70:FF:000064">
    <property type="entry name" value="Thiamine-phosphate synthase"/>
    <property type="match status" value="1"/>
</dbReference>
<dbReference type="Pfam" id="PF02581">
    <property type="entry name" value="TMP-TENI"/>
    <property type="match status" value="1"/>
</dbReference>
<protein>
    <recommendedName>
        <fullName evidence="13">Thiamine-phosphate synthase</fullName>
        <shortName evidence="13">TP synthase</shortName>
        <shortName evidence="13">TPS</shortName>
        <ecNumber evidence="13">2.5.1.3</ecNumber>
    </recommendedName>
    <alternativeName>
        <fullName evidence="13">Thiamine-phosphate pyrophosphorylase</fullName>
        <shortName evidence="13">TMP pyrophosphorylase</shortName>
        <shortName evidence="13">TMP-PPase</shortName>
    </alternativeName>
</protein>
<evidence type="ECO:0000256" key="3">
    <source>
        <dbReference type="ARBA" id="ARBA00022723"/>
    </source>
</evidence>
<feature type="binding site" evidence="13">
    <location>
        <position position="419"/>
    </location>
    <ligand>
        <name>4-amino-2-methyl-5-(diphosphooxymethyl)pyrimidine</name>
        <dbReference type="ChEBI" id="CHEBI:57841"/>
    </ligand>
</feature>
<evidence type="ECO:0000256" key="5">
    <source>
        <dbReference type="ARBA" id="ARBA00022777"/>
    </source>
</evidence>
<feature type="binding site" evidence="13">
    <location>
        <begin position="348"/>
        <end position="352"/>
    </location>
    <ligand>
        <name>4-amino-2-methyl-5-(diphosphooxymethyl)pyrimidine</name>
        <dbReference type="ChEBI" id="CHEBI:57841"/>
    </ligand>
</feature>
<evidence type="ECO:0000313" key="16">
    <source>
        <dbReference type="Proteomes" id="UP000005149"/>
    </source>
</evidence>
<name>K1K2H4_9GAMM</name>
<dbReference type="NCBIfam" id="TIGR00693">
    <property type="entry name" value="thiE"/>
    <property type="match status" value="1"/>
</dbReference>
<keyword evidence="3 13" id="KW-0479">Metal-binding</keyword>
<evidence type="ECO:0000256" key="9">
    <source>
        <dbReference type="ARBA" id="ARBA00023268"/>
    </source>
</evidence>
<reference evidence="15 16" key="1">
    <citation type="submission" date="2012-06" db="EMBL/GenBank/DDBJ databases">
        <title>The Genome Sequence of Aeromonas hydrophila SSU.</title>
        <authorList>
            <consortium name="The Broad Institute Genome Sequencing Platform"/>
            <person name="Earl A."/>
            <person name="Ward D."/>
            <person name="Feldgarden M."/>
            <person name="Gevers D."/>
            <person name="Chopra A."/>
            <person name="Walker B."/>
            <person name="Young S.K."/>
            <person name="Zeng Q."/>
            <person name="Gargeya S."/>
            <person name="Fitzgerald M."/>
            <person name="Haas B."/>
            <person name="Abouelleil A."/>
            <person name="Alvarado L."/>
            <person name="Arachchi H.M."/>
            <person name="Berlin A.M."/>
            <person name="Chapman S.B."/>
            <person name="Goldberg J."/>
            <person name="Griggs A."/>
            <person name="Gujja S."/>
            <person name="Hansen M."/>
            <person name="Howarth C."/>
            <person name="Imamovic A."/>
            <person name="Larimer J."/>
            <person name="McCowan C."/>
            <person name="Montmayeur A."/>
            <person name="Murphy C."/>
            <person name="Neiman D."/>
            <person name="Pearson M."/>
            <person name="Priest M."/>
            <person name="Roberts A."/>
            <person name="Saif S."/>
            <person name="Shea T."/>
            <person name="Sisk P."/>
            <person name="Sykes S."/>
            <person name="Wortman J."/>
            <person name="Nusbaum C."/>
            <person name="Birren B."/>
        </authorList>
    </citation>
    <scope>NUCLEOTIDE SEQUENCE [LARGE SCALE GENOMIC DNA]</scope>
    <source>
        <strain evidence="15 16">SSU</strain>
    </source>
</reference>
<sequence>MSSERGAVSPADLSAVTAAPRPVVWTIAGSDSGGGAGIQADLHTMHDLGVHGCSVISAITAQNSVAVKMVDPVLMQTFTAQIDALGLDLPPAAIKIGLLPTRLHVEVLARRLSTVDAPFVVYDPVAIASTGTPMAEPGMLAAVREQLLPRLSLITPNGPELEALTGLPATSPELVRLAARRLRELGARAVLVKGGHLEWGGDLCLDYYQDETREFWLAAPRLDTRHGHGTGCCYASAIAAVVAQDYPVEDAITLARAYLQQGLAAAQGVGAGPGPIAHLGWPDNLAHFPRAVLADSTLDRRFGLYEASSARLPQGPFAPTEQSLGLYPVVDSVKWLKRLLGAGVKTIQLRIKNLPAAQVAPAIAEAVALGRRHGARLFINDYWQQAIEAGAWGVHLGQEDMETADLAAIQAAGLRLGISTHGYFELMRARELAPSYIALGHIFPTNTKAMPSRPQGLERLHNYRALMCDWPTVAIGGISEERVAAVKESGVGSIALVSAITASDDWQGATERLLAAVGAGDEPRSACVMREVEHAL</sequence>
<feature type="binding site" evidence="13">
    <location>
        <begin position="497"/>
        <end position="498"/>
    </location>
    <ligand>
        <name>2-[(2R,5Z)-2-carboxy-4-methylthiazol-5(2H)-ylidene]ethyl phosphate</name>
        <dbReference type="ChEBI" id="CHEBI:62899"/>
    </ligand>
</feature>
<evidence type="ECO:0000256" key="7">
    <source>
        <dbReference type="ARBA" id="ARBA00022842"/>
    </source>
</evidence>
<comment type="pathway">
    <text evidence="1 13">Cofactor biosynthesis; thiamine diphosphate biosynthesis; thiamine phosphate from 4-amino-2-methyl-5-diphosphomethylpyrimidine and 4-methyl-5-(2-phosphoethyl)-thiazole: step 1/1.</text>
</comment>
<dbReference type="NCBIfam" id="NF002904">
    <property type="entry name" value="PRK03512.1"/>
    <property type="match status" value="1"/>
</dbReference>
<keyword evidence="8 13" id="KW-0784">Thiamine biosynthesis</keyword>
<evidence type="ECO:0000256" key="4">
    <source>
        <dbReference type="ARBA" id="ARBA00022741"/>
    </source>
</evidence>
<keyword evidence="2 13" id="KW-0808">Transferase</keyword>
<comment type="similarity">
    <text evidence="13">Belongs to the thiamine-phosphate synthase family.</text>
</comment>
<evidence type="ECO:0000256" key="10">
    <source>
        <dbReference type="ARBA" id="ARBA00047334"/>
    </source>
</evidence>
<evidence type="ECO:0000256" key="8">
    <source>
        <dbReference type="ARBA" id="ARBA00022977"/>
    </source>
</evidence>
<dbReference type="InterPro" id="IPR004399">
    <property type="entry name" value="HMP/HMP-P_kinase_dom"/>
</dbReference>
<dbReference type="EMBL" id="AGWR01000039">
    <property type="protein sequence ID" value="EKB26074.1"/>
    <property type="molecule type" value="Genomic_DNA"/>
</dbReference>
<dbReference type="GO" id="GO:0008972">
    <property type="term" value="F:phosphomethylpyrimidine kinase activity"/>
    <property type="evidence" value="ECO:0007669"/>
    <property type="project" value="InterPro"/>
</dbReference>
<feature type="binding site" evidence="13">
    <location>
        <position position="477"/>
    </location>
    <ligand>
        <name>2-[(2R,5Z)-2-carboxy-4-methylthiazol-5(2H)-ylidene]ethyl phosphate</name>
        <dbReference type="ChEBI" id="CHEBI:62899"/>
    </ligand>
</feature>
<dbReference type="Gene3D" id="3.40.1190.20">
    <property type="match status" value="1"/>
</dbReference>
<accession>K1K2H4</accession>
<dbReference type="InterPro" id="IPR013749">
    <property type="entry name" value="PM/HMP-P_kinase-1"/>
</dbReference>
<dbReference type="SUPFAM" id="SSF53613">
    <property type="entry name" value="Ribokinase-like"/>
    <property type="match status" value="1"/>
</dbReference>
<dbReference type="GO" id="GO:0008902">
    <property type="term" value="F:hydroxymethylpyrimidine kinase activity"/>
    <property type="evidence" value="ECO:0007669"/>
    <property type="project" value="TreeGrafter"/>
</dbReference>
<comment type="catalytic activity">
    <reaction evidence="12 13">
        <text>2-[(2R,5Z)-2-carboxy-4-methylthiazol-5(2H)-ylidene]ethyl phosphate + 4-amino-2-methyl-5-(diphosphooxymethyl)pyrimidine + 2 H(+) = thiamine phosphate + CO2 + diphosphate</text>
        <dbReference type="Rhea" id="RHEA:47844"/>
        <dbReference type="ChEBI" id="CHEBI:15378"/>
        <dbReference type="ChEBI" id="CHEBI:16526"/>
        <dbReference type="ChEBI" id="CHEBI:33019"/>
        <dbReference type="ChEBI" id="CHEBI:37575"/>
        <dbReference type="ChEBI" id="CHEBI:57841"/>
        <dbReference type="ChEBI" id="CHEBI:62899"/>
        <dbReference type="EC" id="2.5.1.3"/>
    </reaction>
</comment>
<evidence type="ECO:0000256" key="2">
    <source>
        <dbReference type="ARBA" id="ARBA00022679"/>
    </source>
</evidence>
<proteinExistence type="inferred from homology"/>
<keyword evidence="16" id="KW-1185">Reference proteome</keyword>
<feature type="binding site" evidence="13">
    <location>
        <begin position="445"/>
        <end position="447"/>
    </location>
    <ligand>
        <name>2-[(2R,5Z)-2-carboxy-4-methylthiazol-5(2H)-ylidene]ethyl phosphate</name>
        <dbReference type="ChEBI" id="CHEBI:62899"/>
    </ligand>
</feature>
<dbReference type="GO" id="GO:0009229">
    <property type="term" value="P:thiamine diphosphate biosynthetic process"/>
    <property type="evidence" value="ECO:0007669"/>
    <property type="project" value="UniProtKB-UniRule"/>
</dbReference>
<dbReference type="UniPathway" id="UPA00060">
    <property type="reaction ID" value="UER00138"/>
</dbReference>
<gene>
    <name evidence="13" type="primary">thiE</name>
    <name evidence="15" type="ORF">HMPREF1171_03933</name>
</gene>
<feature type="binding site" evidence="13">
    <location>
        <position position="380"/>
    </location>
    <ligand>
        <name>4-amino-2-methyl-5-(diphosphooxymethyl)pyrimidine</name>
        <dbReference type="ChEBI" id="CHEBI:57841"/>
    </ligand>
</feature>
<dbReference type="GO" id="GO:0005829">
    <property type="term" value="C:cytosol"/>
    <property type="evidence" value="ECO:0007669"/>
    <property type="project" value="TreeGrafter"/>
</dbReference>
<feature type="domain" description="Rhodanese" evidence="14">
    <location>
        <begin position="178"/>
        <end position="205"/>
    </location>
</feature>
<dbReference type="GO" id="GO:0000287">
    <property type="term" value="F:magnesium ion binding"/>
    <property type="evidence" value="ECO:0007669"/>
    <property type="project" value="UniProtKB-UniRule"/>
</dbReference>
<dbReference type="RefSeq" id="WP_005308179.1">
    <property type="nucleotide sequence ID" value="NZ_JDWD01000167.1"/>
</dbReference>
<keyword evidence="7 13" id="KW-0460">Magnesium</keyword>
<dbReference type="CDD" id="cd00564">
    <property type="entry name" value="TMP_TenI"/>
    <property type="match status" value="1"/>
</dbReference>
<dbReference type="InterPro" id="IPR022998">
    <property type="entry name" value="ThiamineP_synth_TenI"/>
</dbReference>
<dbReference type="PANTHER" id="PTHR20858:SF17">
    <property type="entry name" value="HYDROXYMETHYLPYRIMIDINE_PHOSPHOMETHYLPYRIMIDINE KINASE THI20-RELATED"/>
    <property type="match status" value="1"/>
</dbReference>
<keyword evidence="4" id="KW-0547">Nucleotide-binding</keyword>
<organism evidence="15 16">
    <name type="scientific">Aeromonas dhakensis</name>
    <dbReference type="NCBI Taxonomy" id="196024"/>
    <lineage>
        <taxon>Bacteria</taxon>
        <taxon>Pseudomonadati</taxon>
        <taxon>Pseudomonadota</taxon>
        <taxon>Gammaproteobacteria</taxon>
        <taxon>Aeromonadales</taxon>
        <taxon>Aeromonadaceae</taxon>
        <taxon>Aeromonas</taxon>
    </lineage>
</organism>
<dbReference type="InterPro" id="IPR036206">
    <property type="entry name" value="ThiamineP_synth_sf"/>
</dbReference>
<dbReference type="NCBIfam" id="TIGR00097">
    <property type="entry name" value="HMP-P_kinase"/>
    <property type="match status" value="1"/>
</dbReference>
<dbReference type="PROSITE" id="PS50206">
    <property type="entry name" value="RHODANESE_3"/>
    <property type="match status" value="1"/>
</dbReference>
<dbReference type="Proteomes" id="UP000005149">
    <property type="component" value="Unassembled WGS sequence"/>
</dbReference>
<evidence type="ECO:0000256" key="12">
    <source>
        <dbReference type="ARBA" id="ARBA00047883"/>
    </source>
</evidence>
<evidence type="ECO:0000256" key="13">
    <source>
        <dbReference type="HAMAP-Rule" id="MF_00097"/>
    </source>
</evidence>
<dbReference type="SUPFAM" id="SSF51391">
    <property type="entry name" value="Thiamin phosphate synthase"/>
    <property type="match status" value="1"/>
</dbReference>
<dbReference type="EC" id="2.5.1.3" evidence="13"/>
<evidence type="ECO:0000259" key="14">
    <source>
        <dbReference type="PROSITE" id="PS50206"/>
    </source>
</evidence>
<keyword evidence="6" id="KW-0067">ATP-binding</keyword>